<dbReference type="GO" id="GO:0008762">
    <property type="term" value="F:UDP-N-acetylmuramate dehydrogenase activity"/>
    <property type="evidence" value="ECO:0007669"/>
    <property type="project" value="UniProtKB-UniRule"/>
</dbReference>
<keyword evidence="11 19" id="KW-0521">NADP</keyword>
<evidence type="ECO:0000256" key="7">
    <source>
        <dbReference type="ARBA" id="ARBA00022490"/>
    </source>
</evidence>
<dbReference type="GO" id="GO:0071949">
    <property type="term" value="F:FAD binding"/>
    <property type="evidence" value="ECO:0007669"/>
    <property type="project" value="InterPro"/>
</dbReference>
<evidence type="ECO:0000256" key="15">
    <source>
        <dbReference type="ARBA" id="ARBA00023306"/>
    </source>
</evidence>
<dbReference type="GO" id="GO:0008360">
    <property type="term" value="P:regulation of cell shape"/>
    <property type="evidence" value="ECO:0007669"/>
    <property type="project" value="UniProtKB-KW"/>
</dbReference>
<gene>
    <name evidence="19" type="primary">murB</name>
    <name evidence="21" type="ORF">C5Y96_24300</name>
</gene>
<dbReference type="Gene3D" id="3.30.43.10">
    <property type="entry name" value="Uridine Diphospho-n-acetylenolpyruvylglucosamine Reductase, domain 2"/>
    <property type="match status" value="1"/>
</dbReference>
<proteinExistence type="inferred from homology"/>
<evidence type="ECO:0000256" key="2">
    <source>
        <dbReference type="ARBA" id="ARBA00003921"/>
    </source>
</evidence>
<reference evidence="21 22" key="1">
    <citation type="submission" date="2018-02" db="EMBL/GenBank/DDBJ databases">
        <title>Comparative genomes isolates from brazilian mangrove.</title>
        <authorList>
            <person name="Araujo J.E."/>
            <person name="Taketani R.G."/>
            <person name="Silva M.C.P."/>
            <person name="Loureco M.V."/>
            <person name="Andreote F.D."/>
        </authorList>
    </citation>
    <scope>NUCLEOTIDE SEQUENCE [LARGE SCALE GENOMIC DNA]</scope>
    <source>
        <strain evidence="21 22">HEX-2 MGV</strain>
    </source>
</reference>
<dbReference type="SUPFAM" id="SSF56194">
    <property type="entry name" value="Uridine diphospho-N-Acetylenolpyruvylglucosamine reductase, MurB, C-terminal domain"/>
    <property type="match status" value="1"/>
</dbReference>
<evidence type="ECO:0000313" key="22">
    <source>
        <dbReference type="Proteomes" id="UP000240009"/>
    </source>
</evidence>
<dbReference type="Gene3D" id="3.90.78.10">
    <property type="entry name" value="UDP-N-acetylenolpyruvoylglucosamine reductase, C-terminal domain"/>
    <property type="match status" value="1"/>
</dbReference>
<accession>A0A2S8EZW7</accession>
<dbReference type="InterPro" id="IPR006094">
    <property type="entry name" value="Oxid_FAD_bind_N"/>
</dbReference>
<keyword evidence="10 19" id="KW-0274">FAD</keyword>
<dbReference type="GO" id="GO:0009252">
    <property type="term" value="P:peptidoglycan biosynthetic process"/>
    <property type="evidence" value="ECO:0007669"/>
    <property type="project" value="UniProtKB-UniRule"/>
</dbReference>
<evidence type="ECO:0000259" key="20">
    <source>
        <dbReference type="PROSITE" id="PS51387"/>
    </source>
</evidence>
<dbReference type="Proteomes" id="UP000240009">
    <property type="component" value="Unassembled WGS sequence"/>
</dbReference>
<dbReference type="NCBIfam" id="NF010480">
    <property type="entry name" value="PRK13905.1"/>
    <property type="match status" value="1"/>
</dbReference>
<dbReference type="RefSeq" id="WP_105358869.1">
    <property type="nucleotide sequence ID" value="NZ_PUIA01000081.1"/>
</dbReference>
<dbReference type="PANTHER" id="PTHR21071:SF4">
    <property type="entry name" value="UDP-N-ACETYLENOLPYRUVOYLGLUCOSAMINE REDUCTASE"/>
    <property type="match status" value="1"/>
</dbReference>
<keyword evidence="9 19" id="KW-0285">Flavoprotein</keyword>
<comment type="cofactor">
    <cofactor evidence="1 19">
        <name>FAD</name>
        <dbReference type="ChEBI" id="CHEBI:57692"/>
    </cofactor>
</comment>
<evidence type="ECO:0000256" key="10">
    <source>
        <dbReference type="ARBA" id="ARBA00022827"/>
    </source>
</evidence>
<keyword evidence="16 19" id="KW-0961">Cell wall biogenesis/degradation</keyword>
<dbReference type="NCBIfam" id="TIGR00179">
    <property type="entry name" value="murB"/>
    <property type="match status" value="1"/>
</dbReference>
<dbReference type="InterPro" id="IPR036318">
    <property type="entry name" value="FAD-bd_PCMH-like_sf"/>
</dbReference>
<comment type="pathway">
    <text evidence="4 19">Cell wall biogenesis; peptidoglycan biosynthesis.</text>
</comment>
<dbReference type="OrthoDB" id="9804753at2"/>
<dbReference type="Gene3D" id="3.30.465.10">
    <property type="match status" value="1"/>
</dbReference>
<dbReference type="GO" id="GO:0071555">
    <property type="term" value="P:cell wall organization"/>
    <property type="evidence" value="ECO:0007669"/>
    <property type="project" value="UniProtKB-KW"/>
</dbReference>
<dbReference type="InterPro" id="IPR016166">
    <property type="entry name" value="FAD-bd_PCMH"/>
</dbReference>
<evidence type="ECO:0000256" key="9">
    <source>
        <dbReference type="ARBA" id="ARBA00022630"/>
    </source>
</evidence>
<dbReference type="PANTHER" id="PTHR21071">
    <property type="entry name" value="UDP-N-ACETYLENOLPYRUVOYLGLUCOSAMINE REDUCTASE"/>
    <property type="match status" value="1"/>
</dbReference>
<evidence type="ECO:0000256" key="16">
    <source>
        <dbReference type="ARBA" id="ARBA00023316"/>
    </source>
</evidence>
<evidence type="ECO:0000256" key="8">
    <source>
        <dbReference type="ARBA" id="ARBA00022618"/>
    </source>
</evidence>
<comment type="catalytic activity">
    <reaction evidence="18 19">
        <text>UDP-N-acetyl-alpha-D-muramate + NADP(+) = UDP-N-acetyl-3-O-(1-carboxyvinyl)-alpha-D-glucosamine + NADPH + H(+)</text>
        <dbReference type="Rhea" id="RHEA:12248"/>
        <dbReference type="ChEBI" id="CHEBI:15378"/>
        <dbReference type="ChEBI" id="CHEBI:57783"/>
        <dbReference type="ChEBI" id="CHEBI:58349"/>
        <dbReference type="ChEBI" id="CHEBI:68483"/>
        <dbReference type="ChEBI" id="CHEBI:70757"/>
        <dbReference type="EC" id="1.3.1.98"/>
    </reaction>
</comment>
<evidence type="ECO:0000313" key="21">
    <source>
        <dbReference type="EMBL" id="PQO25466.1"/>
    </source>
</evidence>
<dbReference type="InterPro" id="IPR016167">
    <property type="entry name" value="FAD-bd_PCMH_sub1"/>
</dbReference>
<dbReference type="HAMAP" id="MF_00037">
    <property type="entry name" value="MurB"/>
    <property type="match status" value="1"/>
</dbReference>
<evidence type="ECO:0000256" key="17">
    <source>
        <dbReference type="ARBA" id="ARBA00031026"/>
    </source>
</evidence>
<comment type="function">
    <text evidence="2 19">Cell wall formation.</text>
</comment>
<keyword evidence="8 19" id="KW-0132">Cell division</keyword>
<evidence type="ECO:0000256" key="4">
    <source>
        <dbReference type="ARBA" id="ARBA00004752"/>
    </source>
</evidence>
<dbReference type="UniPathway" id="UPA00219"/>
<dbReference type="InterPro" id="IPR011601">
    <property type="entry name" value="MurB_C"/>
</dbReference>
<organism evidence="21 22">
    <name type="scientific">Blastopirellula marina</name>
    <dbReference type="NCBI Taxonomy" id="124"/>
    <lineage>
        <taxon>Bacteria</taxon>
        <taxon>Pseudomonadati</taxon>
        <taxon>Planctomycetota</taxon>
        <taxon>Planctomycetia</taxon>
        <taxon>Pirellulales</taxon>
        <taxon>Pirellulaceae</taxon>
        <taxon>Blastopirellula</taxon>
    </lineage>
</organism>
<keyword evidence="15 19" id="KW-0131">Cell cycle</keyword>
<dbReference type="InterPro" id="IPR036635">
    <property type="entry name" value="MurB_C_sf"/>
</dbReference>
<evidence type="ECO:0000256" key="3">
    <source>
        <dbReference type="ARBA" id="ARBA00004496"/>
    </source>
</evidence>
<dbReference type="EC" id="1.3.1.98" evidence="5 19"/>
<name>A0A2S8EZW7_9BACT</name>
<keyword evidence="7 19" id="KW-0963">Cytoplasm</keyword>
<keyword evidence="14 19" id="KW-0560">Oxidoreductase</keyword>
<dbReference type="Pfam" id="PF01565">
    <property type="entry name" value="FAD_binding_4"/>
    <property type="match status" value="1"/>
</dbReference>
<comment type="similarity">
    <text evidence="19">Belongs to the MurB family.</text>
</comment>
<dbReference type="InterPro" id="IPR016169">
    <property type="entry name" value="FAD-bd_PCMH_sub2"/>
</dbReference>
<comment type="subcellular location">
    <subcellularLocation>
        <location evidence="3 19">Cytoplasm</location>
    </subcellularLocation>
</comment>
<evidence type="ECO:0000256" key="11">
    <source>
        <dbReference type="ARBA" id="ARBA00022857"/>
    </source>
</evidence>
<evidence type="ECO:0000256" key="13">
    <source>
        <dbReference type="ARBA" id="ARBA00022984"/>
    </source>
</evidence>
<dbReference type="SUPFAM" id="SSF56176">
    <property type="entry name" value="FAD-binding/transporter-associated domain-like"/>
    <property type="match status" value="1"/>
</dbReference>
<dbReference type="GO" id="GO:0051301">
    <property type="term" value="P:cell division"/>
    <property type="evidence" value="ECO:0007669"/>
    <property type="project" value="UniProtKB-KW"/>
</dbReference>
<comment type="caution">
    <text evidence="19">Lacks conserved residue(s) required for the propagation of feature annotation.</text>
</comment>
<keyword evidence="13 19" id="KW-0573">Peptidoglycan synthesis</keyword>
<feature type="domain" description="FAD-binding PCMH-type" evidence="20">
    <location>
        <begin position="24"/>
        <end position="189"/>
    </location>
</feature>
<evidence type="ECO:0000256" key="1">
    <source>
        <dbReference type="ARBA" id="ARBA00001974"/>
    </source>
</evidence>
<dbReference type="GO" id="GO:0005829">
    <property type="term" value="C:cytosol"/>
    <property type="evidence" value="ECO:0007669"/>
    <property type="project" value="TreeGrafter"/>
</dbReference>
<comment type="caution">
    <text evidence="21">The sequence shown here is derived from an EMBL/GenBank/DDBJ whole genome shotgun (WGS) entry which is preliminary data.</text>
</comment>
<evidence type="ECO:0000256" key="12">
    <source>
        <dbReference type="ARBA" id="ARBA00022960"/>
    </source>
</evidence>
<sequence>MEFTAGFEHFVRTDEALAPYTWLKLGGSAEYFAEPTTIEELAAAVKRCRENELPARVLGGGANLLVHDEGVPGLVILLSHPTFSGISIDGNRMTVGGGAKLSHAVSTAVGNGLAGLEALAGIPGTIGGALHGNAGANGVDVGQRVVEATVMTRSGEVQTRTAQDLQFTYRQSSLDELAILSAVFELEPADSPELTRRMQKFWIVQKAAQPGGSENFGYLFFDPPGISASSLIEQSGLKGTKVGGAEICAEHANFVIAGDGATANDVIRLAELVQSRVKEVTGMDLKCQLTVW</sequence>
<dbReference type="Pfam" id="PF02873">
    <property type="entry name" value="MurB_C"/>
    <property type="match status" value="1"/>
</dbReference>
<protein>
    <recommendedName>
        <fullName evidence="6 19">UDP-N-acetylenolpyruvoylglucosamine reductase</fullName>
        <ecNumber evidence="5 19">1.3.1.98</ecNumber>
    </recommendedName>
    <alternativeName>
        <fullName evidence="17 19">UDP-N-acetylmuramate dehydrogenase</fullName>
    </alternativeName>
</protein>
<evidence type="ECO:0000256" key="19">
    <source>
        <dbReference type="HAMAP-Rule" id="MF_00037"/>
    </source>
</evidence>
<dbReference type="EMBL" id="PUIA01000081">
    <property type="protein sequence ID" value="PQO25466.1"/>
    <property type="molecule type" value="Genomic_DNA"/>
</dbReference>
<keyword evidence="12 19" id="KW-0133">Cell shape</keyword>
<evidence type="ECO:0000256" key="5">
    <source>
        <dbReference type="ARBA" id="ARBA00012518"/>
    </source>
</evidence>
<evidence type="ECO:0000256" key="14">
    <source>
        <dbReference type="ARBA" id="ARBA00023002"/>
    </source>
</evidence>
<evidence type="ECO:0000256" key="18">
    <source>
        <dbReference type="ARBA" id="ARBA00048914"/>
    </source>
</evidence>
<dbReference type="AlphaFoldDB" id="A0A2S8EZW7"/>
<dbReference type="PROSITE" id="PS51387">
    <property type="entry name" value="FAD_PCMH"/>
    <property type="match status" value="1"/>
</dbReference>
<dbReference type="InterPro" id="IPR003170">
    <property type="entry name" value="MurB"/>
</dbReference>
<feature type="active site" evidence="19">
    <location>
        <position position="170"/>
    </location>
</feature>
<evidence type="ECO:0000256" key="6">
    <source>
        <dbReference type="ARBA" id="ARBA00015188"/>
    </source>
</evidence>